<evidence type="ECO:0000256" key="2">
    <source>
        <dbReference type="ARBA" id="ARBA00010897"/>
    </source>
</evidence>
<keyword evidence="5 9" id="KW-0436">Ligase</keyword>
<dbReference type="SUPFAM" id="SSF51690">
    <property type="entry name" value="Nicotinate/Quinolinate PRTase C-terminal domain-like"/>
    <property type="match status" value="1"/>
</dbReference>
<evidence type="ECO:0000256" key="4">
    <source>
        <dbReference type="ARBA" id="ARBA00022553"/>
    </source>
</evidence>
<dbReference type="InterPro" id="IPR007229">
    <property type="entry name" value="Nic_PRibTrfase-Fam"/>
</dbReference>
<name>A0A8D9C9C0_9VIRU</name>
<gene>
    <name evidence="9" type="primary">pncB</name>
    <name evidence="9" type="ORF">SLAVMIC_00695</name>
</gene>
<dbReference type="PANTHER" id="PTHR11098">
    <property type="entry name" value="NICOTINATE PHOSPHORIBOSYLTRANSFERASE"/>
    <property type="match status" value="1"/>
</dbReference>
<dbReference type="InterPro" id="IPR006406">
    <property type="entry name" value="Nic_PRibTrfase"/>
</dbReference>
<evidence type="ECO:0000313" key="9">
    <source>
        <dbReference type="EMBL" id="CAG7581142.1"/>
    </source>
</evidence>
<reference evidence="9" key="1">
    <citation type="submission" date="2021-06" db="EMBL/GenBank/DDBJ databases">
        <authorList>
            <person name="Gannon L."/>
            <person name="Redgwell R T."/>
            <person name="Michniewski S."/>
            <person name="Harrison D C."/>
            <person name="Millard A."/>
        </authorList>
    </citation>
    <scope>NUCLEOTIDE SEQUENCE</scope>
</reference>
<feature type="domain" description="Nicotinate/nicotinamide phosphoribosyltransferase" evidence="7">
    <location>
        <begin position="165"/>
        <end position="394"/>
    </location>
</feature>
<dbReference type="InterPro" id="IPR040727">
    <property type="entry name" value="NAPRTase_N"/>
</dbReference>
<feature type="domain" description="Nicotinate phosphoribosyltransferase N-terminal" evidence="8">
    <location>
        <begin position="8"/>
        <end position="128"/>
    </location>
</feature>
<evidence type="ECO:0000256" key="3">
    <source>
        <dbReference type="ARBA" id="ARBA00013236"/>
    </source>
</evidence>
<accession>A0A8D9C9C0</accession>
<keyword evidence="9" id="KW-0328">Glycosyltransferase</keyword>
<keyword evidence="9" id="KW-0808">Transferase</keyword>
<organism evidence="9">
    <name type="scientific">uncultured marine phage</name>
    <dbReference type="NCBI Taxonomy" id="707152"/>
    <lineage>
        <taxon>Viruses</taxon>
        <taxon>environmental samples</taxon>
    </lineage>
</organism>
<dbReference type="GO" id="GO:0034355">
    <property type="term" value="P:NAD+ biosynthetic process via the salvage pathway"/>
    <property type="evidence" value="ECO:0007669"/>
    <property type="project" value="TreeGrafter"/>
</dbReference>
<evidence type="ECO:0000256" key="1">
    <source>
        <dbReference type="ARBA" id="ARBA00004952"/>
    </source>
</evidence>
<comment type="similarity">
    <text evidence="2">Belongs to the NAPRTase family.</text>
</comment>
<protein>
    <recommendedName>
        <fullName evidence="3">nicotinate phosphoribosyltransferase</fullName>
        <ecNumber evidence="3">6.3.4.21</ecNumber>
    </recommendedName>
</protein>
<proteinExistence type="inferred from homology"/>
<dbReference type="Pfam" id="PF04095">
    <property type="entry name" value="NAPRTase"/>
    <property type="match status" value="1"/>
</dbReference>
<dbReference type="GO" id="GO:0004516">
    <property type="term" value="F:nicotinate phosphoribosyltransferase activity"/>
    <property type="evidence" value="ECO:0007669"/>
    <property type="project" value="UniProtKB-EC"/>
</dbReference>
<dbReference type="PIRSF" id="PIRSF000484">
    <property type="entry name" value="NAPRT"/>
    <property type="match status" value="1"/>
</dbReference>
<sequence>MIINTITDLDFYKMTMGQLAFERFDEVKVKYAFTNRTAQFELSTYIDREELQAELNHAQTLQLTDEEGNRLQRKAPGIFTDKYINFLKNIKLPDIKVVVTEDNQFEIESEGFWKDAIYWETIVLSIVNELYYKYKFQDHSKFIETGTQNTMLKYAFLSNHTDIPVTDFGTRRRFSAAWQDDVISIMKSLPNFVGTSNVKLALKYDLKLIGTNAHELYMIATGMWNDDLRGAHSKILDEWFDMYGEKLSIALTDTFGTKSFFEDFGEERAKSWVGVRHDSGDPFEFGDKTIEYYKSVGVDPKTKTIVFSDGLNLKKIEKLYNYFNGKIKVAFGWGTHLTNDMGAETLSIVMKAVEVISVGDTVLNNYLVKLSDNLNKAMGPKDQVDRFKTEFGYTNTDREDCVV</sequence>
<evidence type="ECO:0000259" key="7">
    <source>
        <dbReference type="Pfam" id="PF04095"/>
    </source>
</evidence>
<dbReference type="UniPathway" id="UPA00253">
    <property type="reaction ID" value="UER00457"/>
</dbReference>
<dbReference type="InterPro" id="IPR041525">
    <property type="entry name" value="N/Namide_PRibTrfase"/>
</dbReference>
<dbReference type="Gene3D" id="3.20.140.10">
    <property type="entry name" value="nicotinate phosphoribosyltransferase"/>
    <property type="match status" value="1"/>
</dbReference>
<evidence type="ECO:0000259" key="8">
    <source>
        <dbReference type="Pfam" id="PF17767"/>
    </source>
</evidence>
<keyword evidence="6" id="KW-0662">Pyridine nucleotide biosynthesis</keyword>
<dbReference type="PANTHER" id="PTHR11098:SF1">
    <property type="entry name" value="NICOTINATE PHOSPHORIBOSYLTRANSFERASE"/>
    <property type="match status" value="1"/>
</dbReference>
<dbReference type="Pfam" id="PF17767">
    <property type="entry name" value="NAPRTase_N"/>
    <property type="match status" value="1"/>
</dbReference>
<dbReference type="GO" id="GO:0016757">
    <property type="term" value="F:glycosyltransferase activity"/>
    <property type="evidence" value="ECO:0007669"/>
    <property type="project" value="UniProtKB-KW"/>
</dbReference>
<evidence type="ECO:0000256" key="6">
    <source>
        <dbReference type="ARBA" id="ARBA00022642"/>
    </source>
</evidence>
<evidence type="ECO:0000256" key="5">
    <source>
        <dbReference type="ARBA" id="ARBA00022598"/>
    </source>
</evidence>
<dbReference type="EMBL" id="OU342829">
    <property type="protein sequence ID" value="CAG7581142.1"/>
    <property type="molecule type" value="Genomic_DNA"/>
</dbReference>
<dbReference type="InterPro" id="IPR036068">
    <property type="entry name" value="Nicotinate_pribotase-like_C"/>
</dbReference>
<dbReference type="EC" id="6.3.4.21" evidence="3"/>
<dbReference type="HAMAP" id="MF_00570">
    <property type="entry name" value="NAPRTase"/>
    <property type="match status" value="1"/>
</dbReference>
<keyword evidence="4" id="KW-0597">Phosphoprotein</keyword>
<dbReference type="NCBIfam" id="NF003704">
    <property type="entry name" value="PRK05321.1"/>
    <property type="match status" value="1"/>
</dbReference>
<dbReference type="NCBIfam" id="TIGR01514">
    <property type="entry name" value="NAPRTase"/>
    <property type="match status" value="1"/>
</dbReference>
<comment type="pathway">
    <text evidence="1">Cofactor biosynthesis; NAD(+) biosynthesis; nicotinate D-ribonucleotide from nicotinate: step 1/1.</text>
</comment>
<dbReference type="SUPFAM" id="SSF54675">
    <property type="entry name" value="Nicotinate/Quinolinate PRTase N-terminal domain-like"/>
    <property type="match status" value="1"/>
</dbReference>